<dbReference type="RefSeq" id="WP_020988873.1">
    <property type="nucleotide sequence ID" value="NZ_AHMM02000024.1"/>
</dbReference>
<dbReference type="EMBL" id="AHMM02000024">
    <property type="protein sequence ID" value="EQA35800.1"/>
    <property type="molecule type" value="Genomic_DNA"/>
</dbReference>
<feature type="region of interest" description="Disordered" evidence="1">
    <location>
        <begin position="1"/>
        <end position="25"/>
    </location>
</feature>
<reference evidence="2 3" key="1">
    <citation type="submission" date="2013-05" db="EMBL/GenBank/DDBJ databases">
        <authorList>
            <person name="Harkins D.M."/>
            <person name="Durkin A.S."/>
            <person name="Brinkac L.M."/>
            <person name="Haft D.H."/>
            <person name="Selengut J.D."/>
            <person name="Sanka R."/>
            <person name="DePew J."/>
            <person name="Purushe J."/>
            <person name="Hartskeerl R.A."/>
            <person name="Ahmed A."/>
            <person name="van der Linden H."/>
            <person name="Goris M.G.A."/>
            <person name="Vinetz J.M."/>
            <person name="Sutton G.G."/>
            <person name="Nierman W.C."/>
            <person name="Fouts D.E."/>
        </authorList>
    </citation>
    <scope>NUCLEOTIDE SEQUENCE [LARGE SCALE GENOMIC DNA]</scope>
    <source>
        <strain evidence="2 3">10</strain>
    </source>
</reference>
<sequence length="55" mass="6359">MNTKREFEGILSNTEQPKSDLPKTQDHPVVYSTESFYDSECFGEILESNFDGSFY</sequence>
<name>V6HHF3_9LEPT</name>
<organism evidence="2 3">
    <name type="scientific">Leptospira inadai serovar Lyme str. 10</name>
    <dbReference type="NCBI Taxonomy" id="1049790"/>
    <lineage>
        <taxon>Bacteria</taxon>
        <taxon>Pseudomonadati</taxon>
        <taxon>Spirochaetota</taxon>
        <taxon>Spirochaetia</taxon>
        <taxon>Leptospirales</taxon>
        <taxon>Leptospiraceae</taxon>
        <taxon>Leptospira</taxon>
    </lineage>
</organism>
<dbReference type="Proteomes" id="UP000018719">
    <property type="component" value="Unassembled WGS sequence"/>
</dbReference>
<accession>V6HHF3</accession>
<comment type="caution">
    <text evidence="2">The sequence shown here is derived from an EMBL/GenBank/DDBJ whole genome shotgun (WGS) entry which is preliminary data.</text>
</comment>
<evidence type="ECO:0000313" key="2">
    <source>
        <dbReference type="EMBL" id="EQA35800.1"/>
    </source>
</evidence>
<proteinExistence type="predicted"/>
<evidence type="ECO:0000256" key="1">
    <source>
        <dbReference type="SAM" id="MobiDB-lite"/>
    </source>
</evidence>
<evidence type="ECO:0000313" key="3">
    <source>
        <dbReference type="Proteomes" id="UP000018719"/>
    </source>
</evidence>
<gene>
    <name evidence="2" type="ORF">LEP1GSC047_0274</name>
</gene>
<dbReference type="AlphaFoldDB" id="V6HHF3"/>
<protein>
    <submittedName>
        <fullName evidence="2">Uncharacterized protein</fullName>
    </submittedName>
</protein>